<dbReference type="PIRSF" id="PIRSF028458">
    <property type="entry name" value="UCP028458_glyceroPtfrase"/>
    <property type="match status" value="1"/>
</dbReference>
<proteinExistence type="predicted"/>
<dbReference type="GO" id="GO:0016740">
    <property type="term" value="F:transferase activity"/>
    <property type="evidence" value="ECO:0007669"/>
    <property type="project" value="UniProtKB-KW"/>
</dbReference>
<evidence type="ECO:0000313" key="2">
    <source>
        <dbReference type="Proteomes" id="UP000242560"/>
    </source>
</evidence>
<dbReference type="Proteomes" id="UP000242560">
    <property type="component" value="Unassembled WGS sequence"/>
</dbReference>
<keyword evidence="1" id="KW-0808">Transferase</keyword>
<dbReference type="InterPro" id="IPR016886">
    <property type="entry name" value="UCP028458_glyceroPtfrase"/>
</dbReference>
<reference evidence="2" key="1">
    <citation type="submission" date="2016-10" db="EMBL/GenBank/DDBJ databases">
        <authorList>
            <person name="Varghese N."/>
            <person name="Submissions S."/>
        </authorList>
    </citation>
    <scope>NUCLEOTIDE SEQUENCE [LARGE SCALE GENOMIC DNA]</scope>
    <source>
        <strain evidence="2">DSM 22251</strain>
    </source>
</reference>
<dbReference type="AlphaFoldDB" id="A0A1I3MZY6"/>
<keyword evidence="2" id="KW-1185">Reference proteome</keyword>
<protein>
    <submittedName>
        <fullName evidence="1">CDP-glycerol glycerophosphotransferase, TagB/SpsB family</fullName>
    </submittedName>
</protein>
<dbReference type="Gene3D" id="3.40.50.12580">
    <property type="match status" value="1"/>
</dbReference>
<dbReference type="EMBL" id="FORQ01000003">
    <property type="protein sequence ID" value="SFJ02549.1"/>
    <property type="molecule type" value="Genomic_DNA"/>
</dbReference>
<sequence>MPKRYLFFVSLPYSYSILRPLQDEIWKRGDEVAWFIEKPCEVLLTKKEKQVHTIQEVMDYQPIAVFAPGNYIYDFFPGVKVEVFHGYAMKKRIEKIDDHFTIRGWFDIYCTQGPSSTEYFKKLEKEKGFFKIYETGWCKVDPFFSVDHKVENERPLVLYSPTFTKGISSAEALHGTLENLMETKPWDWLITFHPKLDDAELIEKYRALAAKFPNVTFQRFNDGLETLKKIDVMLCDSSSIIIEAMLLDKPVVTYRNTHPGKHLIDVLDKNEIGKALEKALKRPENLMQEIHKYTLHHEAHRDGKNSERVLFAVDDFIDNYQGKLKPKPLNLVRKLKLRWKTKYFKLNAGKKEENCPDCSALRR</sequence>
<dbReference type="SUPFAM" id="SSF53756">
    <property type="entry name" value="UDP-Glycosyltransferase/glycogen phosphorylase"/>
    <property type="match status" value="1"/>
</dbReference>
<organism evidence="1 2">
    <name type="scientific">Kaistella treverensis</name>
    <dbReference type="NCBI Taxonomy" id="631455"/>
    <lineage>
        <taxon>Bacteria</taxon>
        <taxon>Pseudomonadati</taxon>
        <taxon>Bacteroidota</taxon>
        <taxon>Flavobacteriia</taxon>
        <taxon>Flavobacteriales</taxon>
        <taxon>Weeksellaceae</taxon>
        <taxon>Chryseobacterium group</taxon>
        <taxon>Kaistella</taxon>
    </lineage>
</organism>
<name>A0A1I3MZY6_9FLAO</name>
<accession>A0A1I3MZY6</accession>
<evidence type="ECO:0000313" key="1">
    <source>
        <dbReference type="EMBL" id="SFJ02549.1"/>
    </source>
</evidence>
<gene>
    <name evidence="1" type="ORF">SAMN05421638_1896</name>
</gene>
<dbReference type="InterPro" id="IPR043148">
    <property type="entry name" value="TagF_C"/>
</dbReference>
<dbReference type="RefSeq" id="WP_089820089.1">
    <property type="nucleotide sequence ID" value="NZ_FORQ01000003.1"/>
</dbReference>